<keyword evidence="3" id="KW-1185">Reference proteome</keyword>
<dbReference type="RefSeq" id="WP_073146719.1">
    <property type="nucleotide sequence ID" value="NZ_FRAG01000003.1"/>
</dbReference>
<feature type="domain" description="Glycosyltransferase 2-like" evidence="1">
    <location>
        <begin position="5"/>
        <end position="168"/>
    </location>
</feature>
<protein>
    <recommendedName>
        <fullName evidence="1">Glycosyltransferase 2-like domain-containing protein</fullName>
    </recommendedName>
</protein>
<dbReference type="SUPFAM" id="SSF53448">
    <property type="entry name" value="Nucleotide-diphospho-sugar transferases"/>
    <property type="match status" value="1"/>
</dbReference>
<proteinExistence type="predicted"/>
<dbReference type="Pfam" id="PF00535">
    <property type="entry name" value="Glycos_transf_2"/>
    <property type="match status" value="1"/>
</dbReference>
<evidence type="ECO:0000313" key="2">
    <source>
        <dbReference type="EMBL" id="SHJ58512.1"/>
    </source>
</evidence>
<dbReference type="STRING" id="1121301.SAMN02745912_00406"/>
<accession>A0A1M6KHX1</accession>
<dbReference type="Gene3D" id="3.90.550.10">
    <property type="entry name" value="Spore Coat Polysaccharide Biosynthesis Protein SpsA, Chain A"/>
    <property type="match status" value="1"/>
</dbReference>
<reference evidence="3" key="1">
    <citation type="submission" date="2016-11" db="EMBL/GenBank/DDBJ databases">
        <authorList>
            <person name="Varghese N."/>
            <person name="Submissions S."/>
        </authorList>
    </citation>
    <scope>NUCLEOTIDE SEQUENCE [LARGE SCALE GENOMIC DNA]</scope>
    <source>
        <strain evidence="3">DSM 15212 / CIP 107654 / DViRD3</strain>
    </source>
</reference>
<evidence type="ECO:0000313" key="3">
    <source>
        <dbReference type="Proteomes" id="UP000184465"/>
    </source>
</evidence>
<sequence>MIYTIVPAKNEGKRIDKTLSMLLKTNTHRILVLINGSKDSTFEKVCNIDDDRILIYCFNKPLGLDIPRAIGAFFAYNLGATGFVFVDGDMIGNISDNINEIIFDLAFNDVDLALTDCYYQTSSNNKMTKVLLSFRRQLNLELGIYDKIGYAIPSHGPHGVSRKLIDKIGFENLAIPPVTLALAVKNNLNINVSTKIPNYMLKSATKDDFHASQIAKTIIGDCIEASSIYRENTKKRGFDGINFLGYHKSRRFDILKLIMSQR</sequence>
<dbReference type="InterPro" id="IPR029044">
    <property type="entry name" value="Nucleotide-diphossugar_trans"/>
</dbReference>
<dbReference type="OrthoDB" id="2902148at2"/>
<dbReference type="Proteomes" id="UP000184465">
    <property type="component" value="Unassembled WGS sequence"/>
</dbReference>
<gene>
    <name evidence="2" type="ORF">SAMN02745912_00406</name>
</gene>
<dbReference type="EMBL" id="FRAG01000003">
    <property type="protein sequence ID" value="SHJ58512.1"/>
    <property type="molecule type" value="Genomic_DNA"/>
</dbReference>
<organism evidence="2 3">
    <name type="scientific">Paramaledivibacter caminithermalis (strain DSM 15212 / CIP 107654 / DViRD3)</name>
    <name type="common">Clostridium caminithermale</name>
    <dbReference type="NCBI Taxonomy" id="1121301"/>
    <lineage>
        <taxon>Bacteria</taxon>
        <taxon>Bacillati</taxon>
        <taxon>Bacillota</taxon>
        <taxon>Clostridia</taxon>
        <taxon>Peptostreptococcales</taxon>
        <taxon>Caminicellaceae</taxon>
        <taxon>Paramaledivibacter</taxon>
    </lineage>
</organism>
<evidence type="ECO:0000259" key="1">
    <source>
        <dbReference type="Pfam" id="PF00535"/>
    </source>
</evidence>
<dbReference type="CDD" id="cd00761">
    <property type="entry name" value="Glyco_tranf_GTA_type"/>
    <property type="match status" value="1"/>
</dbReference>
<name>A0A1M6KHX1_PARC5</name>
<dbReference type="AlphaFoldDB" id="A0A1M6KHX1"/>
<dbReference type="InterPro" id="IPR001173">
    <property type="entry name" value="Glyco_trans_2-like"/>
</dbReference>